<evidence type="ECO:0008006" key="4">
    <source>
        <dbReference type="Google" id="ProtNLM"/>
    </source>
</evidence>
<dbReference type="EMBL" id="FMMM01000070">
    <property type="protein sequence ID" value="SCQ23610.1"/>
    <property type="molecule type" value="Genomic_DNA"/>
</dbReference>
<feature type="transmembrane region" description="Helical" evidence="1">
    <location>
        <begin position="147"/>
        <end position="166"/>
    </location>
</feature>
<keyword evidence="1" id="KW-1133">Transmembrane helix</keyword>
<sequence>MPPKRYKKAVLQFFLQGSLIHFFYHTMKYLKYVLFSLLFLVYFTVYRGALSHVITYHEQHHLFLYSTSYRRQIFASEGWLEYVTNFVIQFFYNPTAGSVILALILASVYFLTDRIIRIFIEGEDPLQPAVVPSLCLFFYTMSVDHSLKTVVGVFLLLLLINLLLLFVRPQRKIIRWPQPVGRYGRIWLTVIFLTVYSAGGYVFFLKSYSVGERIMLKAEQAAKAGDWNKVLEYTENYLDRGRSNQLIAYFHNLALYHTGSLPYRLFDYPQALGVKSLYFPWDGNSRESEYGYLLYEKLGYLNEAHRWEFEAMVVWGETAPHLLNLARYNLSNGRPRVAQRFINLLKQSLFYRDEALRIEQLAGTSDTSLPRNALQNVDDIPARFSNVLNLGPELQYLCEKDTTNRMAFEYLMSHLLLSNHVERFAQNLPLMRRFAYPRLPQTYEEALYIYELGVGREKVFEMTGLTVGEDTKRRFDRYYRLAQAEQMEALQAEFGNTYWFYLNYISPYGPKVIRD</sequence>
<reference evidence="2 3" key="1">
    <citation type="submission" date="2016-09" db="EMBL/GenBank/DDBJ databases">
        <authorList>
            <person name="Capua I."/>
            <person name="De Benedictis P."/>
            <person name="Joannis T."/>
            <person name="Lombin L.H."/>
            <person name="Cattoli G."/>
        </authorList>
    </citation>
    <scope>NUCLEOTIDE SEQUENCE [LARGE SCALE GENOMIC DNA]</scope>
    <source>
        <strain evidence="2 3">UB20</strain>
    </source>
</reference>
<feature type="transmembrane region" description="Helical" evidence="1">
    <location>
        <begin position="90"/>
        <end position="112"/>
    </location>
</feature>
<name>A0A1D3UTT2_TANFO</name>
<dbReference type="AlphaFoldDB" id="A0A1D3UTT2"/>
<accession>A0A1D3UTT2</accession>
<evidence type="ECO:0000313" key="3">
    <source>
        <dbReference type="Proteomes" id="UP000182057"/>
    </source>
</evidence>
<keyword evidence="1" id="KW-0812">Transmembrane</keyword>
<dbReference type="Pfam" id="PF19529">
    <property type="entry name" value="DUF6057"/>
    <property type="match status" value="2"/>
</dbReference>
<evidence type="ECO:0000313" key="2">
    <source>
        <dbReference type="EMBL" id="SCQ23610.1"/>
    </source>
</evidence>
<gene>
    <name evidence="2" type="ORF">TFUB20_02123</name>
</gene>
<protein>
    <recommendedName>
        <fullName evidence="4">Transmembrane protein</fullName>
    </recommendedName>
</protein>
<keyword evidence="1" id="KW-0472">Membrane</keyword>
<proteinExistence type="predicted"/>
<dbReference type="InterPro" id="IPR045692">
    <property type="entry name" value="DUF6057"/>
</dbReference>
<feature type="transmembrane region" description="Helical" evidence="1">
    <location>
        <begin position="186"/>
        <end position="205"/>
    </location>
</feature>
<dbReference type="Proteomes" id="UP000182057">
    <property type="component" value="Unassembled WGS sequence"/>
</dbReference>
<evidence type="ECO:0000256" key="1">
    <source>
        <dbReference type="SAM" id="Phobius"/>
    </source>
</evidence>
<dbReference type="OrthoDB" id="1082131at2"/>
<organism evidence="2 3">
    <name type="scientific">Tannerella forsythia</name>
    <name type="common">Bacteroides forsythus</name>
    <dbReference type="NCBI Taxonomy" id="28112"/>
    <lineage>
        <taxon>Bacteria</taxon>
        <taxon>Pseudomonadati</taxon>
        <taxon>Bacteroidota</taxon>
        <taxon>Bacteroidia</taxon>
        <taxon>Bacteroidales</taxon>
        <taxon>Tannerellaceae</taxon>
        <taxon>Tannerella</taxon>
    </lineage>
</organism>
<feature type="transmembrane region" description="Helical" evidence="1">
    <location>
        <begin position="29"/>
        <end position="49"/>
    </location>
</feature>